<dbReference type="InterPro" id="IPR010985">
    <property type="entry name" value="Ribbon_hlx_hlx"/>
</dbReference>
<name>A0AA97F5P2_9SPHN</name>
<dbReference type="SUPFAM" id="SSF47598">
    <property type="entry name" value="Ribbon-helix-helix"/>
    <property type="match status" value="1"/>
</dbReference>
<evidence type="ECO:0000256" key="5">
    <source>
        <dbReference type="ARBA" id="ARBA00022971"/>
    </source>
</evidence>
<dbReference type="EMBL" id="CP136594">
    <property type="protein sequence ID" value="WOE74428.1"/>
    <property type="molecule type" value="Genomic_DNA"/>
</dbReference>
<keyword evidence="8" id="KW-1185">Reference proteome</keyword>
<keyword evidence="4" id="KW-0963">Cytoplasm</keyword>
<dbReference type="GO" id="GO:0005737">
    <property type="term" value="C:cytoplasm"/>
    <property type="evidence" value="ECO:0007669"/>
    <property type="project" value="UniProtKB-SubCell"/>
</dbReference>
<evidence type="ECO:0000256" key="1">
    <source>
        <dbReference type="ARBA" id="ARBA00004496"/>
    </source>
</evidence>
<dbReference type="KEGG" id="acoa:RB602_11295"/>
<dbReference type="InterPro" id="IPR013321">
    <property type="entry name" value="Arc_rbn_hlx_hlx"/>
</dbReference>
<dbReference type="Pfam" id="PF05509">
    <property type="entry name" value="TraY"/>
    <property type="match status" value="1"/>
</dbReference>
<comment type="subcellular location">
    <subcellularLocation>
        <location evidence="1">Cytoplasm</location>
    </subcellularLocation>
</comment>
<evidence type="ECO:0000256" key="6">
    <source>
        <dbReference type="ARBA" id="ARBA00023125"/>
    </source>
</evidence>
<dbReference type="AlphaFoldDB" id="A0AA97F5P2"/>
<keyword evidence="6" id="KW-0238">DNA-binding</keyword>
<gene>
    <name evidence="7" type="ORF">RB602_11295</name>
</gene>
<dbReference type="InterPro" id="IPR008876">
    <property type="entry name" value="TraY"/>
</dbReference>
<comment type="similarity">
    <text evidence="2">Belongs to the TraY family.</text>
</comment>
<dbReference type="GO" id="GO:0003677">
    <property type="term" value="F:DNA binding"/>
    <property type="evidence" value="ECO:0007669"/>
    <property type="project" value="UniProtKB-KW"/>
</dbReference>
<proteinExistence type="inferred from homology"/>
<protein>
    <recommendedName>
        <fullName evidence="3">Relaxosome protein TraY</fullName>
    </recommendedName>
</protein>
<sequence length="70" mass="8051">MLAIRLDESLEKRLAALAEKTGRTKTFYARAAIEAHLEEMEDYFLAEERMADFRRDDAVSLKDMKADLGL</sequence>
<dbReference type="Gene3D" id="1.10.1220.10">
    <property type="entry name" value="Met repressor-like"/>
    <property type="match status" value="1"/>
</dbReference>
<evidence type="ECO:0000256" key="3">
    <source>
        <dbReference type="ARBA" id="ARBA00020541"/>
    </source>
</evidence>
<evidence type="ECO:0000256" key="4">
    <source>
        <dbReference type="ARBA" id="ARBA00022490"/>
    </source>
</evidence>
<accession>A0AA97F5P2</accession>
<dbReference type="Proteomes" id="UP001302429">
    <property type="component" value="Chromosome"/>
</dbReference>
<reference evidence="7 8" key="1">
    <citation type="submission" date="2023-10" db="EMBL/GenBank/DDBJ databases">
        <title>Complete genome sequence of a Sphingomonadaceae bacterium.</title>
        <authorList>
            <person name="Yan C."/>
        </authorList>
    </citation>
    <scope>NUCLEOTIDE SEQUENCE [LARGE SCALE GENOMIC DNA]</scope>
    <source>
        <strain evidence="7 8">SCSIO 66989</strain>
    </source>
</reference>
<organism evidence="7 8">
    <name type="scientific">Alterisphingorhabdus coralli</name>
    <dbReference type="NCBI Taxonomy" id="3071408"/>
    <lineage>
        <taxon>Bacteria</taxon>
        <taxon>Pseudomonadati</taxon>
        <taxon>Pseudomonadota</taxon>
        <taxon>Alphaproteobacteria</taxon>
        <taxon>Sphingomonadales</taxon>
        <taxon>Sphingomonadaceae</taxon>
        <taxon>Alterisphingorhabdus (ex Yan et al. 2024)</taxon>
    </lineage>
</organism>
<dbReference type="GO" id="GO:0006355">
    <property type="term" value="P:regulation of DNA-templated transcription"/>
    <property type="evidence" value="ECO:0007669"/>
    <property type="project" value="InterPro"/>
</dbReference>
<dbReference type="RefSeq" id="WP_317080680.1">
    <property type="nucleotide sequence ID" value="NZ_CP136594.1"/>
</dbReference>
<keyword evidence="5" id="KW-0184">Conjugation</keyword>
<evidence type="ECO:0000313" key="7">
    <source>
        <dbReference type="EMBL" id="WOE74428.1"/>
    </source>
</evidence>
<evidence type="ECO:0000256" key="2">
    <source>
        <dbReference type="ARBA" id="ARBA00007183"/>
    </source>
</evidence>
<evidence type="ECO:0000313" key="8">
    <source>
        <dbReference type="Proteomes" id="UP001302429"/>
    </source>
</evidence>